<feature type="domain" description="NB-ARC" evidence="4">
    <location>
        <begin position="229"/>
        <end position="386"/>
    </location>
</feature>
<dbReference type="InterPro" id="IPR056789">
    <property type="entry name" value="LRR_R13L1-DRL21"/>
</dbReference>
<dbReference type="OMA" id="RDCPRIS"/>
<dbReference type="PANTHER" id="PTHR36766">
    <property type="entry name" value="PLANT BROAD-SPECTRUM MILDEW RESISTANCE PROTEIN RPW8"/>
    <property type="match status" value="1"/>
</dbReference>
<dbReference type="SUPFAM" id="SSF52540">
    <property type="entry name" value="P-loop containing nucleoside triphosphate hydrolases"/>
    <property type="match status" value="1"/>
</dbReference>
<organism evidence="7">
    <name type="scientific">Oryza punctata</name>
    <name type="common">Red rice</name>
    <dbReference type="NCBI Taxonomy" id="4537"/>
    <lineage>
        <taxon>Eukaryota</taxon>
        <taxon>Viridiplantae</taxon>
        <taxon>Streptophyta</taxon>
        <taxon>Embryophyta</taxon>
        <taxon>Tracheophyta</taxon>
        <taxon>Spermatophyta</taxon>
        <taxon>Magnoliopsida</taxon>
        <taxon>Liliopsida</taxon>
        <taxon>Poales</taxon>
        <taxon>Poaceae</taxon>
        <taxon>BOP clade</taxon>
        <taxon>Oryzoideae</taxon>
        <taxon>Oryzeae</taxon>
        <taxon>Oryzinae</taxon>
        <taxon>Oryza</taxon>
    </lineage>
</organism>
<sequence>MQARFTSMSWGAAARGLQTATGLVTSINTWAEFFNCVSSAISSACSWISIHQKPDNNYLHQMQEEMQNLQSDLWRLQTTLPKMCNLVERLEWQIYKKSAAELHPHIKDAVLDAEDIIDEFNYYELKAKIEGRIEKCQTLSGCQEFYMSVIRGSFNRVREIQERLDHLHRQSIDLGLQCAAQRFDKIVRPETSSFLNESKIFGRQEEEKMVLELLGIQVQANAGYKRKRSSRVEVLPIVGLGGVGKTTLAQQICKNERVKAHFDMILWACVSDDFNAKRLTKEVIQSSKKETSFDNLDSLQSILKDIVESKRFLLVLDDIWDDVMADGGQDWERFCAPLSNALQGSMILITTRSQKVADKVRTMDCFPLEGLTEDIFWEFFIVQAFGTESSSNYPDLEDIGRSIILKLKGSPLAAKTIGRLLRTNLHASHWNNILHSELWKLEQERTDILPALRLSYMYLLPHLKRCFSFCALYPKDYRFEKDTLVDIWLAEGFVEHASSIPAVAVVQQYFEELLSRSFFQKVTRNKYVIHDLMHDMAQLVSQDECFIIRNADDLRTIPPNVRHLSIFTKRYIGCLDLMGLCRYKKLRTLLCSKAFSKGEFASVLGSWFKELQHIRVLSCSLPMIEDVPEGISNLKLVGYICFSGQRTFSILPSSFCCLYNLQTLDASACVFRSLPCDFGNLISLRKFRAKNFSYLPGEDSRMQFLRGKRIKVLKYINQIQGNLLVKLPGLKSKKNIDLAVLKKENDLYSLHISPLAEDASYEQEQLEVYENLHPHPDLQHLEVTGYRGADFCPSWFLPANLANMTSLIFEECHNAKKISLPRLPCTGFRSLTNLYIIECSNLSNIEQFLQPCNIPAIKMISIKGCQELASISAERFGGFDFLEVLVIRDCPRISWQNGLALPPTLTSLSLVRCGDVSKCIPDCLLNLSSLVRLQLVGLSGTTFIPGDIWQINLPLLDYLEICNFQELRIVGASEAIAEINNVLIDRCPMLQELQQPFSRGDVTFLWGIPTSKWYLS</sequence>
<accession>A0A0E0MMI8</accession>
<dbReference type="eggNOG" id="KOG4658">
    <property type="taxonomic scope" value="Eukaryota"/>
</dbReference>
<dbReference type="SUPFAM" id="SSF52058">
    <property type="entry name" value="L domain-like"/>
    <property type="match status" value="1"/>
</dbReference>
<evidence type="ECO:0000256" key="3">
    <source>
        <dbReference type="ARBA" id="ARBA00022821"/>
    </source>
</evidence>
<dbReference type="STRING" id="4537.A0A0E0MMI8"/>
<reference evidence="7" key="1">
    <citation type="submission" date="2015-04" db="UniProtKB">
        <authorList>
            <consortium name="EnsemblPlants"/>
        </authorList>
    </citation>
    <scope>IDENTIFICATION</scope>
</reference>
<dbReference type="PRINTS" id="PR00364">
    <property type="entry name" value="DISEASERSIST"/>
</dbReference>
<dbReference type="Gene3D" id="1.10.10.10">
    <property type="entry name" value="Winged helix-like DNA-binding domain superfamily/Winged helix DNA-binding domain"/>
    <property type="match status" value="1"/>
</dbReference>
<dbReference type="PANTHER" id="PTHR36766:SF40">
    <property type="entry name" value="DISEASE RESISTANCE PROTEIN RGA3"/>
    <property type="match status" value="1"/>
</dbReference>
<dbReference type="InterPro" id="IPR002182">
    <property type="entry name" value="NB-ARC"/>
</dbReference>
<dbReference type="FunFam" id="3.40.50.300:FF:001091">
    <property type="entry name" value="Probable disease resistance protein At1g61300"/>
    <property type="match status" value="1"/>
</dbReference>
<evidence type="ECO:0000313" key="7">
    <source>
        <dbReference type="EnsemblPlants" id="OPUNC12G11130.2"/>
    </source>
</evidence>
<keyword evidence="8" id="KW-1185">Reference proteome</keyword>
<dbReference type="Pfam" id="PF00931">
    <property type="entry name" value="NB-ARC"/>
    <property type="match status" value="1"/>
</dbReference>
<dbReference type="Pfam" id="PF23559">
    <property type="entry name" value="WHD_DRP"/>
    <property type="match status" value="1"/>
</dbReference>
<keyword evidence="1" id="KW-0433">Leucine-rich repeat</keyword>
<dbReference type="GO" id="GO:0043531">
    <property type="term" value="F:ADP binding"/>
    <property type="evidence" value="ECO:0007669"/>
    <property type="project" value="InterPro"/>
</dbReference>
<dbReference type="InterPro" id="IPR058922">
    <property type="entry name" value="WHD_DRP"/>
</dbReference>
<dbReference type="Gene3D" id="3.40.50.300">
    <property type="entry name" value="P-loop containing nucleotide triphosphate hydrolases"/>
    <property type="match status" value="1"/>
</dbReference>
<evidence type="ECO:0000259" key="5">
    <source>
        <dbReference type="Pfam" id="PF23559"/>
    </source>
</evidence>
<evidence type="ECO:0000259" key="4">
    <source>
        <dbReference type="Pfam" id="PF00931"/>
    </source>
</evidence>
<dbReference type="Gene3D" id="1.10.8.430">
    <property type="entry name" value="Helical domain of apoptotic protease-activating factors"/>
    <property type="match status" value="1"/>
</dbReference>
<dbReference type="GO" id="GO:0002758">
    <property type="term" value="P:innate immune response-activating signaling pathway"/>
    <property type="evidence" value="ECO:0007669"/>
    <property type="project" value="UniProtKB-ARBA"/>
</dbReference>
<evidence type="ECO:0000259" key="6">
    <source>
        <dbReference type="Pfam" id="PF25019"/>
    </source>
</evidence>
<dbReference type="InterPro" id="IPR036388">
    <property type="entry name" value="WH-like_DNA-bd_sf"/>
</dbReference>
<dbReference type="Gene3D" id="3.80.10.10">
    <property type="entry name" value="Ribonuclease Inhibitor"/>
    <property type="match status" value="1"/>
</dbReference>
<keyword evidence="3" id="KW-0611">Plant defense</keyword>
<dbReference type="GO" id="GO:0042742">
    <property type="term" value="P:defense response to bacterium"/>
    <property type="evidence" value="ECO:0007669"/>
    <property type="project" value="UniProtKB-ARBA"/>
</dbReference>
<evidence type="ECO:0000313" key="8">
    <source>
        <dbReference type="Proteomes" id="UP000026962"/>
    </source>
</evidence>
<feature type="domain" description="R13L1/DRL21-like LRR repeat region" evidence="6">
    <location>
        <begin position="710"/>
        <end position="838"/>
    </location>
</feature>
<proteinExistence type="predicted"/>
<name>A0A0E0MMI8_ORYPU</name>
<dbReference type="AlphaFoldDB" id="A0A0E0MMI8"/>
<keyword evidence="2" id="KW-0677">Repeat</keyword>
<evidence type="ECO:0000256" key="2">
    <source>
        <dbReference type="ARBA" id="ARBA00022737"/>
    </source>
</evidence>
<protein>
    <recommendedName>
        <fullName evidence="9">NB-ARC domain-containing protein</fullName>
    </recommendedName>
</protein>
<dbReference type="GO" id="GO:0009626">
    <property type="term" value="P:plant-type hypersensitive response"/>
    <property type="evidence" value="ECO:0007669"/>
    <property type="project" value="UniProtKB-ARBA"/>
</dbReference>
<dbReference type="EnsemblPlants" id="OPUNC12G11130.2">
    <property type="protein sequence ID" value="OPUNC12G11130.2"/>
    <property type="gene ID" value="OPUNC12G11130"/>
</dbReference>
<evidence type="ECO:0000256" key="1">
    <source>
        <dbReference type="ARBA" id="ARBA00022614"/>
    </source>
</evidence>
<evidence type="ECO:0008006" key="9">
    <source>
        <dbReference type="Google" id="ProtNLM"/>
    </source>
</evidence>
<dbReference type="InterPro" id="IPR027417">
    <property type="entry name" value="P-loop_NTPase"/>
</dbReference>
<reference evidence="7" key="2">
    <citation type="submission" date="2018-05" db="EMBL/GenBank/DDBJ databases">
        <title>OpunRS2 (Oryza punctata Reference Sequence Version 2).</title>
        <authorList>
            <person name="Zhang J."/>
            <person name="Kudrna D."/>
            <person name="Lee S."/>
            <person name="Talag J."/>
            <person name="Welchert J."/>
            <person name="Wing R.A."/>
        </authorList>
    </citation>
    <scope>NUCLEOTIDE SEQUENCE [LARGE SCALE GENOMIC DNA]</scope>
</reference>
<dbReference type="InterPro" id="IPR042197">
    <property type="entry name" value="Apaf_helical"/>
</dbReference>
<dbReference type="FunFam" id="1.10.10.10:FF:000322">
    <property type="entry name" value="Probable disease resistance protein At1g63360"/>
    <property type="match status" value="1"/>
</dbReference>
<dbReference type="Gramene" id="OPUNC12G11130.2">
    <property type="protein sequence ID" value="OPUNC12G11130.2"/>
    <property type="gene ID" value="OPUNC12G11130"/>
</dbReference>
<dbReference type="Pfam" id="PF25019">
    <property type="entry name" value="LRR_R13L1-DRL21"/>
    <property type="match status" value="1"/>
</dbReference>
<dbReference type="InterPro" id="IPR032675">
    <property type="entry name" value="LRR_dom_sf"/>
</dbReference>
<feature type="domain" description="Disease resistance protein winged helix" evidence="5">
    <location>
        <begin position="472"/>
        <end position="537"/>
    </location>
</feature>
<dbReference type="Proteomes" id="UP000026962">
    <property type="component" value="Chromosome 12"/>
</dbReference>